<keyword evidence="4" id="KW-1185">Reference proteome</keyword>
<keyword evidence="1" id="KW-0175">Coiled coil</keyword>
<gene>
    <name evidence="3" type="ORF">PPRIM_AZ9-3.1.T0330314</name>
</gene>
<comment type="caution">
    <text evidence="3">The sequence shown here is derived from an EMBL/GenBank/DDBJ whole genome shotgun (WGS) entry which is preliminary data.</text>
</comment>
<proteinExistence type="predicted"/>
<sequence length="392" mass="45116">MKNTILLSLLVLGCLTMDFDHQIEELQSSNFGQTILQTIMMELQTEDPVVSNLINMVQGIETTLENEQQRDDDRIVRIRQNCDIDITTLKNQINQNTIASLGLKSQLDSLNPQKVQAVASLERKNNEITDLKAELQYQSHKRETETAAYETILDNLEQALFGVNQVKGYFNSYLDILVKNRKRFEKPSFLEESYSFKYEQSEQDDSESRSFTSLTQVAQKVNKIKHHIQLEGYASMLEIMSEMASKASDDPSQAEVLTRKVLSILKQIENYIQSERIREDQAEALRSSNFDLLKTLLSDQLVQANQDKTYMEGLVASLSTRITQETNEKFEVDQKVAIKTKELENRQTDCRLKNNEYETDTQNRIKQKRVVVVAVDLISSKLGQLKRKLLEN</sequence>
<evidence type="ECO:0000256" key="2">
    <source>
        <dbReference type="SAM" id="SignalP"/>
    </source>
</evidence>
<feature type="coiled-coil region" evidence="1">
    <location>
        <begin position="114"/>
        <end position="141"/>
    </location>
</feature>
<organism evidence="3 4">
    <name type="scientific">Paramecium primaurelia</name>
    <dbReference type="NCBI Taxonomy" id="5886"/>
    <lineage>
        <taxon>Eukaryota</taxon>
        <taxon>Sar</taxon>
        <taxon>Alveolata</taxon>
        <taxon>Ciliophora</taxon>
        <taxon>Intramacronucleata</taxon>
        <taxon>Oligohymenophorea</taxon>
        <taxon>Peniculida</taxon>
        <taxon>Parameciidae</taxon>
        <taxon>Paramecium</taxon>
    </lineage>
</organism>
<keyword evidence="2" id="KW-0732">Signal</keyword>
<name>A0A8S1LDB8_PARPR</name>
<evidence type="ECO:0008006" key="5">
    <source>
        <dbReference type="Google" id="ProtNLM"/>
    </source>
</evidence>
<dbReference type="EMBL" id="CAJJDM010000032">
    <property type="protein sequence ID" value="CAD8062716.1"/>
    <property type="molecule type" value="Genomic_DNA"/>
</dbReference>
<evidence type="ECO:0000313" key="4">
    <source>
        <dbReference type="Proteomes" id="UP000688137"/>
    </source>
</evidence>
<protein>
    <recommendedName>
        <fullName evidence="5">Trichocyst matrix protein</fullName>
    </recommendedName>
</protein>
<accession>A0A8S1LDB8</accession>
<reference evidence="3" key="1">
    <citation type="submission" date="2021-01" db="EMBL/GenBank/DDBJ databases">
        <authorList>
            <consortium name="Genoscope - CEA"/>
            <person name="William W."/>
        </authorList>
    </citation>
    <scope>NUCLEOTIDE SEQUENCE</scope>
</reference>
<evidence type="ECO:0000256" key="1">
    <source>
        <dbReference type="SAM" id="Coils"/>
    </source>
</evidence>
<dbReference type="AlphaFoldDB" id="A0A8S1LDB8"/>
<dbReference type="Proteomes" id="UP000688137">
    <property type="component" value="Unassembled WGS sequence"/>
</dbReference>
<feature type="signal peptide" evidence="2">
    <location>
        <begin position="1"/>
        <end position="16"/>
    </location>
</feature>
<feature type="chain" id="PRO_5035909979" description="Trichocyst matrix protein" evidence="2">
    <location>
        <begin position="17"/>
        <end position="392"/>
    </location>
</feature>
<evidence type="ECO:0000313" key="3">
    <source>
        <dbReference type="EMBL" id="CAD8062716.1"/>
    </source>
</evidence>
<dbReference type="OMA" id="MDFDHQI"/>